<reference evidence="5" key="3">
    <citation type="submission" date="2016-06" db="UniProtKB">
        <authorList>
            <consortium name="WormBaseParasite"/>
        </authorList>
    </citation>
    <scope>IDENTIFICATION</scope>
</reference>
<dbReference type="InterPro" id="IPR044801">
    <property type="entry name" value="Filamin"/>
</dbReference>
<dbReference type="InterPro" id="IPR001298">
    <property type="entry name" value="Filamin/ABP280_rpt"/>
</dbReference>
<dbReference type="InterPro" id="IPR017868">
    <property type="entry name" value="Filamin/ABP280_repeat-like"/>
</dbReference>
<proteinExistence type="inferred from homology"/>
<dbReference type="SUPFAM" id="SSF81296">
    <property type="entry name" value="E set domains"/>
    <property type="match status" value="3"/>
</dbReference>
<reference evidence="4" key="1">
    <citation type="submission" date="2013-12" db="EMBL/GenBank/DDBJ databases">
        <authorList>
            <person name="Aslett M."/>
        </authorList>
    </citation>
    <scope>NUCLEOTIDE SEQUENCE [LARGE SCALE GENOMIC DNA]</scope>
    <source>
        <strain evidence="4">Lindley</strain>
    </source>
</reference>
<dbReference type="WBParaSite" id="GPLIN_001205800">
    <property type="protein sequence ID" value="GPLIN_001205800"/>
    <property type="gene ID" value="GPLIN_001205800"/>
</dbReference>
<dbReference type="Gene3D" id="2.60.40.10">
    <property type="entry name" value="Immunoglobulins"/>
    <property type="match status" value="3"/>
</dbReference>
<sequence length="375" mass="41104">MSTLVGTPTFEAEKLGTGLRSRGRVDATAAGSGNLEIVINGGRVACRVRETNPRHFLAEFTPVQETKHTVEMRFNGEHVRDSPWNIQLAGSGSAAGSPAASLERERAPTRELAALRRCEQRAAGSVLNGGGAGGVAEEFVDGNGEDIITELIGPGLNRAAVNELAHFSIHSNQRLRSSNVVVRIVERVSGRPVDVQMDERGPGTVQCEYILPRVADYALEVYINGRRMDTEPLIISGFDPRRIRVRLKEPEEFRPGKIAQFTGLCDSIKRPSGKRKMARIVPQEADGTCRVEWKPSEAGEHLIDVLVNDRTAYESPFVCQVGDPDLVTVRRMPPLIEARNLHRPHTFEIIMSTLVGTPTFEVEKSGTGLRSRGRG</sequence>
<dbReference type="AlphaFoldDB" id="A0A183CGQ3"/>
<dbReference type="PROSITE" id="PS50194">
    <property type="entry name" value="FILAMIN_REPEAT"/>
    <property type="match status" value="3"/>
</dbReference>
<evidence type="ECO:0000256" key="3">
    <source>
        <dbReference type="PROSITE-ProRule" id="PRU00087"/>
    </source>
</evidence>
<dbReference type="PANTHER" id="PTHR38537">
    <property type="entry name" value="JITTERBUG, ISOFORM N"/>
    <property type="match status" value="1"/>
</dbReference>
<evidence type="ECO:0000256" key="1">
    <source>
        <dbReference type="ARBA" id="ARBA00009238"/>
    </source>
</evidence>
<dbReference type="InterPro" id="IPR013783">
    <property type="entry name" value="Ig-like_fold"/>
</dbReference>
<comment type="similarity">
    <text evidence="1">Belongs to the filamin family.</text>
</comment>
<dbReference type="GO" id="GO:0051015">
    <property type="term" value="F:actin filament binding"/>
    <property type="evidence" value="ECO:0007669"/>
    <property type="project" value="InterPro"/>
</dbReference>
<dbReference type="PANTHER" id="PTHR38537:SF16">
    <property type="entry name" value="CALPONIN-HOMOLOGY (CH) DOMAIN-CONTAINING PROTEIN"/>
    <property type="match status" value="1"/>
</dbReference>
<feature type="repeat" description="Filamin" evidence="3">
    <location>
        <begin position="25"/>
        <end position="88"/>
    </location>
</feature>
<accession>A0A183CGQ3</accession>
<evidence type="ECO:0000313" key="4">
    <source>
        <dbReference type="Proteomes" id="UP000050741"/>
    </source>
</evidence>
<evidence type="ECO:0000256" key="2">
    <source>
        <dbReference type="ARBA" id="ARBA00022737"/>
    </source>
</evidence>
<keyword evidence="2" id="KW-0677">Repeat</keyword>
<protein>
    <submittedName>
        <fullName evidence="5">Filamin/ABP280 repeat protein</fullName>
    </submittedName>
</protein>
<dbReference type="GO" id="GO:0030036">
    <property type="term" value="P:actin cytoskeleton organization"/>
    <property type="evidence" value="ECO:0007669"/>
    <property type="project" value="InterPro"/>
</dbReference>
<reference evidence="4" key="2">
    <citation type="submission" date="2014-05" db="EMBL/GenBank/DDBJ databases">
        <title>The genome and life-stage specific transcriptomes of Globodera pallida elucidate key aspects of plant parasitism by a cyst nematode.</title>
        <authorList>
            <person name="Cotton J.A."/>
            <person name="Lilley C.J."/>
            <person name="Jones L.M."/>
            <person name="Kikuchi T."/>
            <person name="Reid A.J."/>
            <person name="Thorpe P."/>
            <person name="Tsai I.J."/>
            <person name="Beasley H."/>
            <person name="Blok V."/>
            <person name="Cock P.J.A."/>
            <person name="Van den Akker S.E."/>
            <person name="Holroyd N."/>
            <person name="Hunt M."/>
            <person name="Mantelin S."/>
            <person name="Naghra H."/>
            <person name="Pain A."/>
            <person name="Palomares-Rius J.E."/>
            <person name="Zarowiecki M."/>
            <person name="Berriman M."/>
            <person name="Jones J.T."/>
            <person name="Urwin P.E."/>
        </authorList>
    </citation>
    <scope>NUCLEOTIDE SEQUENCE [LARGE SCALE GENOMIC DNA]</scope>
    <source>
        <strain evidence="4">Lindley</strain>
    </source>
</reference>
<feature type="repeat" description="Filamin" evidence="3">
    <location>
        <begin position="267"/>
        <end position="321"/>
    </location>
</feature>
<dbReference type="SMART" id="SM00557">
    <property type="entry name" value="IG_FLMN"/>
    <property type="match status" value="3"/>
</dbReference>
<feature type="repeat" description="Filamin" evidence="3">
    <location>
        <begin position="153"/>
        <end position="237"/>
    </location>
</feature>
<dbReference type="Pfam" id="PF00630">
    <property type="entry name" value="Filamin"/>
    <property type="match status" value="3"/>
</dbReference>
<dbReference type="Proteomes" id="UP000050741">
    <property type="component" value="Unassembled WGS sequence"/>
</dbReference>
<evidence type="ECO:0000313" key="5">
    <source>
        <dbReference type="WBParaSite" id="GPLIN_001205800"/>
    </source>
</evidence>
<keyword evidence="4" id="KW-1185">Reference proteome</keyword>
<dbReference type="InterPro" id="IPR014756">
    <property type="entry name" value="Ig_E-set"/>
</dbReference>
<organism evidence="4 5">
    <name type="scientific">Globodera pallida</name>
    <name type="common">Potato cyst nematode worm</name>
    <name type="synonym">Heterodera pallida</name>
    <dbReference type="NCBI Taxonomy" id="36090"/>
    <lineage>
        <taxon>Eukaryota</taxon>
        <taxon>Metazoa</taxon>
        <taxon>Ecdysozoa</taxon>
        <taxon>Nematoda</taxon>
        <taxon>Chromadorea</taxon>
        <taxon>Rhabditida</taxon>
        <taxon>Tylenchina</taxon>
        <taxon>Tylenchomorpha</taxon>
        <taxon>Tylenchoidea</taxon>
        <taxon>Heteroderidae</taxon>
        <taxon>Heteroderinae</taxon>
        <taxon>Globodera</taxon>
    </lineage>
</organism>
<name>A0A183CGQ3_GLOPA</name>